<keyword evidence="12" id="KW-0690">Ribosome biogenesis</keyword>
<name>A0A554XKM3_9BURK</name>
<keyword evidence="12" id="KW-0698">rRNA processing</keyword>
<dbReference type="Gene3D" id="3.40.390.30">
    <property type="entry name" value="Metalloproteases ('zincins'), catalytic domain"/>
    <property type="match status" value="1"/>
</dbReference>
<dbReference type="GO" id="GO:0006364">
    <property type="term" value="P:rRNA processing"/>
    <property type="evidence" value="ECO:0007669"/>
    <property type="project" value="UniProtKB-UniRule"/>
</dbReference>
<dbReference type="FunFam" id="3.40.50.300:FF:000013">
    <property type="entry name" value="PhoH family ATPase"/>
    <property type="match status" value="1"/>
</dbReference>
<evidence type="ECO:0000256" key="7">
    <source>
        <dbReference type="ARBA" id="ARBA00022741"/>
    </source>
</evidence>
<feature type="domain" description="PhoH-like protein" evidence="13">
    <location>
        <begin position="103"/>
        <end position="306"/>
    </location>
</feature>
<comment type="subcellular location">
    <subcellularLocation>
        <location evidence="1 12">Cytoplasm</location>
    </subcellularLocation>
</comment>
<evidence type="ECO:0000256" key="8">
    <source>
        <dbReference type="ARBA" id="ARBA00022759"/>
    </source>
</evidence>
<dbReference type="GO" id="GO:0004222">
    <property type="term" value="F:metalloendopeptidase activity"/>
    <property type="evidence" value="ECO:0007669"/>
    <property type="project" value="InterPro"/>
</dbReference>
<evidence type="ECO:0000313" key="14">
    <source>
        <dbReference type="EMBL" id="TSE36348.1"/>
    </source>
</evidence>
<dbReference type="InterPro" id="IPR003714">
    <property type="entry name" value="PhoH"/>
</dbReference>
<dbReference type="AlphaFoldDB" id="A0A554XKM3"/>
<dbReference type="GO" id="GO:0008270">
    <property type="term" value="F:zinc ion binding"/>
    <property type="evidence" value="ECO:0007669"/>
    <property type="project" value="UniProtKB-UniRule"/>
</dbReference>
<evidence type="ECO:0000256" key="1">
    <source>
        <dbReference type="ARBA" id="ARBA00004496"/>
    </source>
</evidence>
<dbReference type="NCBIfam" id="TIGR00043">
    <property type="entry name" value="rRNA maturation RNase YbeY"/>
    <property type="match status" value="1"/>
</dbReference>
<dbReference type="SUPFAM" id="SSF52540">
    <property type="entry name" value="P-loop containing nucleoside triphosphate hydrolases"/>
    <property type="match status" value="1"/>
</dbReference>
<evidence type="ECO:0000256" key="6">
    <source>
        <dbReference type="ARBA" id="ARBA00022723"/>
    </source>
</evidence>
<organism evidence="14 15">
    <name type="scientific">Tepidimonas fonticaldi</name>
    <dbReference type="NCBI Taxonomy" id="1101373"/>
    <lineage>
        <taxon>Bacteria</taxon>
        <taxon>Pseudomonadati</taxon>
        <taxon>Pseudomonadota</taxon>
        <taxon>Betaproteobacteria</taxon>
        <taxon>Burkholderiales</taxon>
        <taxon>Tepidimonas</taxon>
    </lineage>
</organism>
<dbReference type="Pfam" id="PF02562">
    <property type="entry name" value="PhoH"/>
    <property type="match status" value="1"/>
</dbReference>
<dbReference type="InterPro" id="IPR023091">
    <property type="entry name" value="MetalPrtase_cat_dom_sf_prd"/>
</dbReference>
<keyword evidence="10 12" id="KW-0862">Zinc</keyword>
<evidence type="ECO:0000259" key="13">
    <source>
        <dbReference type="Pfam" id="PF02562"/>
    </source>
</evidence>
<evidence type="ECO:0000256" key="10">
    <source>
        <dbReference type="ARBA" id="ARBA00022833"/>
    </source>
</evidence>
<dbReference type="RefSeq" id="WP_143969301.1">
    <property type="nucleotide sequence ID" value="NZ_VJOO01000019.1"/>
</dbReference>
<dbReference type="InterPro" id="IPR002036">
    <property type="entry name" value="YbeY"/>
</dbReference>
<evidence type="ECO:0000256" key="3">
    <source>
        <dbReference type="ARBA" id="ARBA00010875"/>
    </source>
</evidence>
<reference evidence="14 15" key="1">
    <citation type="submission" date="2019-07" db="EMBL/GenBank/DDBJ databases">
        <title>Tepidimonas fonticaldi AT-A2 draft genome.</title>
        <authorList>
            <person name="Da Costa M.S."/>
            <person name="Froufe H.J.C."/>
            <person name="Egas C."/>
            <person name="Albuquerque L."/>
        </authorList>
    </citation>
    <scope>NUCLEOTIDE SEQUENCE [LARGE SCALE GENOMIC DNA]</scope>
    <source>
        <strain evidence="14 15">AT-A2</strain>
    </source>
</reference>
<evidence type="ECO:0000256" key="9">
    <source>
        <dbReference type="ARBA" id="ARBA00022801"/>
    </source>
</evidence>
<comment type="similarity">
    <text evidence="2">Belongs to the PhoH family.</text>
</comment>
<keyword evidence="8 12" id="KW-0255">Endonuclease</keyword>
<keyword evidence="7" id="KW-0547">Nucleotide-binding</keyword>
<dbReference type="EMBL" id="VJOO01000019">
    <property type="protein sequence ID" value="TSE36348.1"/>
    <property type="molecule type" value="Genomic_DNA"/>
</dbReference>
<sequence>MILRHAFTPTDASRLAHVCGPLDAHLRTIEAALQVRITHRFGHFRVEGRKAAATQALEVLQALYEIARDPVPAETVQLMLAGDSPPPQADPAAPVLQTRRGEIRGRTANQARYLAAIAGHDITFGIGPAGTGKTYLAVACAVDALQRSAVQRLVLTRPAVEAGERLGFLPGDLAAKVDPYLRPLFDALYDLMGFEAVQKALERQQIEIAPLAFMRGRTLNHAFVILDEAQNTTPEQMKMFLTRIGFGSKAVVTGDVSQIDLPRSQLSGLIDAERVLRRVPGIAFARLTSADVVRHPLVARIVDAYEAHRAALPRHAVARWLRHALERPAELTVRIVDAEEGRSLNRTWRQKDYATNVLTFDYQAEPVVLADLVLCAPVVAREAAEQGKTLQAHYAHLLVHGALHAQGWDHERGEAEAEAMEAREIAILARLGFANPYTVR</sequence>
<dbReference type="PANTHER" id="PTHR30473">
    <property type="entry name" value="PROTEIN PHOH"/>
    <property type="match status" value="1"/>
</dbReference>
<comment type="function">
    <text evidence="12">Single strand-specific metallo-endoribonuclease involved in late-stage 70S ribosome quality control and in maturation of the 3' terminus of the 16S rRNA.</text>
</comment>
<feature type="binding site" evidence="12">
    <location>
        <position position="404"/>
    </location>
    <ligand>
        <name>Zn(2+)</name>
        <dbReference type="ChEBI" id="CHEBI:29105"/>
        <note>catalytic</note>
    </ligand>
</feature>
<dbReference type="PANTHER" id="PTHR30473:SF1">
    <property type="entry name" value="PHOH-LIKE PROTEIN"/>
    <property type="match status" value="1"/>
</dbReference>
<keyword evidence="6 12" id="KW-0479">Metal-binding</keyword>
<feature type="binding site" evidence="12">
    <location>
        <position position="400"/>
    </location>
    <ligand>
        <name>Zn(2+)</name>
        <dbReference type="ChEBI" id="CHEBI:29105"/>
        <note>catalytic</note>
    </ligand>
</feature>
<keyword evidence="5 12" id="KW-0540">Nuclease</keyword>
<dbReference type="InterPro" id="IPR020549">
    <property type="entry name" value="YbeY_CS"/>
</dbReference>
<dbReference type="InterPro" id="IPR051451">
    <property type="entry name" value="PhoH2-like"/>
</dbReference>
<comment type="caution">
    <text evidence="14">The sequence shown here is derived from an EMBL/GenBank/DDBJ whole genome shotgun (WGS) entry which is preliminary data.</text>
</comment>
<gene>
    <name evidence="12" type="primary">ybeY</name>
    <name evidence="14" type="ORF">Tfont_01952</name>
</gene>
<protein>
    <recommendedName>
        <fullName evidence="12">Endoribonuclease YbeY</fullName>
        <ecNumber evidence="12">3.1.-.-</ecNumber>
    </recommendedName>
</protein>
<dbReference type="PROSITE" id="PS01306">
    <property type="entry name" value="UPF0054"/>
    <property type="match status" value="1"/>
</dbReference>
<evidence type="ECO:0000313" key="15">
    <source>
        <dbReference type="Proteomes" id="UP000316388"/>
    </source>
</evidence>
<evidence type="ECO:0000256" key="11">
    <source>
        <dbReference type="ARBA" id="ARBA00022840"/>
    </source>
</evidence>
<comment type="similarity">
    <text evidence="3 12">Belongs to the endoribonuclease YbeY family.</text>
</comment>
<keyword evidence="11" id="KW-0067">ATP-binding</keyword>
<dbReference type="InterPro" id="IPR027417">
    <property type="entry name" value="P-loop_NTPase"/>
</dbReference>
<proteinExistence type="inferred from homology"/>
<evidence type="ECO:0000256" key="5">
    <source>
        <dbReference type="ARBA" id="ARBA00022722"/>
    </source>
</evidence>
<keyword evidence="9 12" id="KW-0378">Hydrolase</keyword>
<dbReference type="Proteomes" id="UP000316388">
    <property type="component" value="Unassembled WGS sequence"/>
</dbReference>
<evidence type="ECO:0000256" key="12">
    <source>
        <dbReference type="HAMAP-Rule" id="MF_00009"/>
    </source>
</evidence>
<dbReference type="EC" id="3.1.-.-" evidence="12"/>
<dbReference type="SUPFAM" id="SSF55486">
    <property type="entry name" value="Metalloproteases ('zincins'), catalytic domain"/>
    <property type="match status" value="1"/>
</dbReference>
<feature type="binding site" evidence="12">
    <location>
        <position position="410"/>
    </location>
    <ligand>
        <name>Zn(2+)</name>
        <dbReference type="ChEBI" id="CHEBI:29105"/>
        <note>catalytic</note>
    </ligand>
</feature>
<dbReference type="GO" id="GO:0004521">
    <property type="term" value="F:RNA endonuclease activity"/>
    <property type="evidence" value="ECO:0007669"/>
    <property type="project" value="UniProtKB-UniRule"/>
</dbReference>
<dbReference type="GO" id="GO:0005524">
    <property type="term" value="F:ATP binding"/>
    <property type="evidence" value="ECO:0007669"/>
    <property type="project" value="UniProtKB-KW"/>
</dbReference>
<dbReference type="Gene3D" id="3.40.50.300">
    <property type="entry name" value="P-loop containing nucleotide triphosphate hydrolases"/>
    <property type="match status" value="1"/>
</dbReference>
<keyword evidence="4 12" id="KW-0963">Cytoplasm</keyword>
<dbReference type="GO" id="GO:0005829">
    <property type="term" value="C:cytosol"/>
    <property type="evidence" value="ECO:0007669"/>
    <property type="project" value="TreeGrafter"/>
</dbReference>
<evidence type="ECO:0000256" key="4">
    <source>
        <dbReference type="ARBA" id="ARBA00022490"/>
    </source>
</evidence>
<comment type="cofactor">
    <cofactor evidence="12">
        <name>Zn(2+)</name>
        <dbReference type="ChEBI" id="CHEBI:29105"/>
    </cofactor>
    <text evidence="12">Binds 1 zinc ion.</text>
</comment>
<evidence type="ECO:0000256" key="2">
    <source>
        <dbReference type="ARBA" id="ARBA00010393"/>
    </source>
</evidence>
<accession>A0A554XKM3</accession>
<dbReference type="Pfam" id="PF02130">
    <property type="entry name" value="YbeY"/>
    <property type="match status" value="1"/>
</dbReference>
<dbReference type="HAMAP" id="MF_00009">
    <property type="entry name" value="Endoribonucl_YbeY"/>
    <property type="match status" value="1"/>
</dbReference>